<sequence>MNSMNHRNELIKLVKELSSEDMVWILHVLNKDKLICKLKSDDIEDDDIELIEMDIEKLNSSKNLNEIKLNLTREISNFHEDLAADLIHYFNEYKDLLSIRGRDISQYQSNNRLLIFTLNEIKIRDREISKLINSISNPYIRFLYIIFIFREYYRNNRELDYIEKTYAQLMTEKSLHFKKYDHVAFYKWAKNYMDEDQDNYRKFNNSLITPIEDSDFSIVVNSIFDRMYIENPHVYSALKDKLANAWYQKIYRTKNKGKAHRYFLTDKALESLKVLSLKYDKSEEKMIEHLINKCFVEECADYSGQSMYSC</sequence>
<dbReference type="EMBL" id="APOI01000002">
    <property type="protein sequence ID" value="ENU25270.1"/>
    <property type="molecule type" value="Genomic_DNA"/>
</dbReference>
<proteinExistence type="predicted"/>
<evidence type="ECO:0000313" key="1">
    <source>
        <dbReference type="EMBL" id="ENU25270.1"/>
    </source>
</evidence>
<gene>
    <name evidence="1" type="ORF">F993_00044</name>
</gene>
<keyword evidence="2" id="KW-1185">Reference proteome</keyword>
<protein>
    <submittedName>
        <fullName evidence="1">Uncharacterized protein</fullName>
    </submittedName>
</protein>
<accession>A0ABN0JJ27</accession>
<organism evidence="1 2">
    <name type="scientific">Acinetobacter proteolyticus</name>
    <dbReference type="NCBI Taxonomy" id="1776741"/>
    <lineage>
        <taxon>Bacteria</taxon>
        <taxon>Pseudomonadati</taxon>
        <taxon>Pseudomonadota</taxon>
        <taxon>Gammaproteobacteria</taxon>
        <taxon>Moraxellales</taxon>
        <taxon>Moraxellaceae</taxon>
        <taxon>Acinetobacter</taxon>
    </lineage>
</organism>
<name>A0ABN0JJ27_9GAMM</name>
<reference evidence="1 2" key="1">
    <citation type="submission" date="2013-02" db="EMBL/GenBank/DDBJ databases">
        <title>The Genome Sequence of Acinetobacter sp. NIPH 809.</title>
        <authorList>
            <consortium name="The Broad Institute Genome Sequencing Platform"/>
            <consortium name="The Broad Institute Genome Sequencing Center for Infectious Disease"/>
            <person name="Cerqueira G."/>
            <person name="Feldgarden M."/>
            <person name="Courvalin P."/>
            <person name="Perichon B."/>
            <person name="Grillot-Courvalin C."/>
            <person name="Clermont D."/>
            <person name="Rocha E."/>
            <person name="Yoon E.-J."/>
            <person name="Nemec A."/>
            <person name="Walker B."/>
            <person name="Young S.K."/>
            <person name="Zeng Q."/>
            <person name="Gargeya S."/>
            <person name="Fitzgerald M."/>
            <person name="Haas B."/>
            <person name="Abouelleil A."/>
            <person name="Alvarado L."/>
            <person name="Arachchi H.M."/>
            <person name="Berlin A.M."/>
            <person name="Chapman S.B."/>
            <person name="Dewar J."/>
            <person name="Goldberg J."/>
            <person name="Griggs A."/>
            <person name="Gujja S."/>
            <person name="Hansen M."/>
            <person name="Howarth C."/>
            <person name="Imamovic A."/>
            <person name="Larimer J."/>
            <person name="McCowan C."/>
            <person name="Murphy C."/>
            <person name="Neiman D."/>
            <person name="Pearson M."/>
            <person name="Priest M."/>
            <person name="Roberts A."/>
            <person name="Saif S."/>
            <person name="Shea T."/>
            <person name="Sisk P."/>
            <person name="Sykes S."/>
            <person name="Wortman J."/>
            <person name="Nusbaum C."/>
            <person name="Birren B."/>
        </authorList>
    </citation>
    <scope>NUCLEOTIDE SEQUENCE [LARGE SCALE GENOMIC DNA]</scope>
    <source>
        <strain evidence="1 2">NIPH 809</strain>
    </source>
</reference>
<comment type="caution">
    <text evidence="1">The sequence shown here is derived from an EMBL/GenBank/DDBJ whole genome shotgun (WGS) entry which is preliminary data.</text>
</comment>
<dbReference type="Proteomes" id="UP000013034">
    <property type="component" value="Unassembled WGS sequence"/>
</dbReference>
<evidence type="ECO:0000313" key="2">
    <source>
        <dbReference type="Proteomes" id="UP000013034"/>
    </source>
</evidence>
<dbReference type="RefSeq" id="WP_004651966.1">
    <property type="nucleotide sequence ID" value="NZ_KB849177.1"/>
</dbReference>